<evidence type="ECO:0000256" key="2">
    <source>
        <dbReference type="ARBA" id="ARBA00012438"/>
    </source>
</evidence>
<dbReference type="Gene3D" id="3.30.450.20">
    <property type="entry name" value="PAS domain"/>
    <property type="match status" value="2"/>
</dbReference>
<keyword evidence="5" id="KW-0418">Kinase</keyword>
<evidence type="ECO:0000256" key="3">
    <source>
        <dbReference type="ARBA" id="ARBA00022553"/>
    </source>
</evidence>
<dbReference type="CDD" id="cd00082">
    <property type="entry name" value="HisKA"/>
    <property type="match status" value="1"/>
</dbReference>
<organism evidence="7 8">
    <name type="scientific">Mucilaginibacter paludis DSM 18603</name>
    <dbReference type="NCBI Taxonomy" id="714943"/>
    <lineage>
        <taxon>Bacteria</taxon>
        <taxon>Pseudomonadati</taxon>
        <taxon>Bacteroidota</taxon>
        <taxon>Sphingobacteriia</taxon>
        <taxon>Sphingobacteriales</taxon>
        <taxon>Sphingobacteriaceae</taxon>
        <taxon>Mucilaginibacter</taxon>
    </lineage>
</organism>
<dbReference type="InterPro" id="IPR003661">
    <property type="entry name" value="HisK_dim/P_dom"/>
</dbReference>
<dbReference type="InterPro" id="IPR013655">
    <property type="entry name" value="PAS_fold_3"/>
</dbReference>
<dbReference type="HOGENOM" id="CLU_818395_0_0_10"/>
<evidence type="ECO:0000256" key="5">
    <source>
        <dbReference type="ARBA" id="ARBA00022777"/>
    </source>
</evidence>
<dbReference type="eggNOG" id="COG2202">
    <property type="taxonomic scope" value="Bacteria"/>
</dbReference>
<gene>
    <name evidence="7" type="ORF">Mucpa_5499</name>
</gene>
<evidence type="ECO:0000259" key="6">
    <source>
        <dbReference type="PROSITE" id="PS50113"/>
    </source>
</evidence>
<dbReference type="PROSITE" id="PS50113">
    <property type="entry name" value="PAC"/>
    <property type="match status" value="1"/>
</dbReference>
<dbReference type="eggNOG" id="COG0745">
    <property type="taxonomic scope" value="Bacteria"/>
</dbReference>
<dbReference type="AlphaFoldDB" id="H1YAW2"/>
<dbReference type="SMART" id="SM00091">
    <property type="entry name" value="PAS"/>
    <property type="match status" value="2"/>
</dbReference>
<dbReference type="EMBL" id="CM001403">
    <property type="protein sequence ID" value="EHQ29571.1"/>
    <property type="molecule type" value="Genomic_DNA"/>
</dbReference>
<dbReference type="Proteomes" id="UP000002774">
    <property type="component" value="Chromosome"/>
</dbReference>
<dbReference type="PANTHER" id="PTHR43304:SF1">
    <property type="entry name" value="PAC DOMAIN-CONTAINING PROTEIN"/>
    <property type="match status" value="1"/>
</dbReference>
<dbReference type="STRING" id="714943.Mucpa_5499"/>
<dbReference type="InterPro" id="IPR036097">
    <property type="entry name" value="HisK_dim/P_sf"/>
</dbReference>
<comment type="catalytic activity">
    <reaction evidence="1">
        <text>ATP + protein L-histidine = ADP + protein N-phospho-L-histidine.</text>
        <dbReference type="EC" id="2.7.13.3"/>
    </reaction>
</comment>
<dbReference type="GO" id="GO:0000155">
    <property type="term" value="F:phosphorelay sensor kinase activity"/>
    <property type="evidence" value="ECO:0007669"/>
    <property type="project" value="InterPro"/>
</dbReference>
<dbReference type="SUPFAM" id="SSF47384">
    <property type="entry name" value="Homodimeric domain of signal transducing histidine kinase"/>
    <property type="match status" value="1"/>
</dbReference>
<dbReference type="Gene3D" id="1.10.287.130">
    <property type="match status" value="1"/>
</dbReference>
<name>H1YAW2_9SPHI</name>
<dbReference type="SMART" id="SM00086">
    <property type="entry name" value="PAC"/>
    <property type="match status" value="1"/>
</dbReference>
<keyword evidence="4" id="KW-0808">Transferase</keyword>
<dbReference type="PANTHER" id="PTHR43304">
    <property type="entry name" value="PHYTOCHROME-LIKE PROTEIN CPH1"/>
    <property type="match status" value="1"/>
</dbReference>
<protein>
    <recommendedName>
        <fullName evidence="2">histidine kinase</fullName>
        <ecNumber evidence="2">2.7.13.3</ecNumber>
    </recommendedName>
</protein>
<dbReference type="SUPFAM" id="SSF55785">
    <property type="entry name" value="PYP-like sensor domain (PAS domain)"/>
    <property type="match status" value="2"/>
</dbReference>
<dbReference type="OrthoDB" id="9124519at2"/>
<dbReference type="InterPro" id="IPR052162">
    <property type="entry name" value="Sensor_kinase/Photoreceptor"/>
</dbReference>
<dbReference type="InterPro" id="IPR035965">
    <property type="entry name" value="PAS-like_dom_sf"/>
</dbReference>
<evidence type="ECO:0000256" key="4">
    <source>
        <dbReference type="ARBA" id="ARBA00022679"/>
    </source>
</evidence>
<dbReference type="RefSeq" id="WP_008510854.1">
    <property type="nucleotide sequence ID" value="NZ_CM001403.1"/>
</dbReference>
<evidence type="ECO:0000256" key="1">
    <source>
        <dbReference type="ARBA" id="ARBA00000085"/>
    </source>
</evidence>
<dbReference type="NCBIfam" id="TIGR00229">
    <property type="entry name" value="sensory_box"/>
    <property type="match status" value="1"/>
</dbReference>
<dbReference type="Pfam" id="PF08447">
    <property type="entry name" value="PAS_3"/>
    <property type="match status" value="1"/>
</dbReference>
<evidence type="ECO:0000313" key="7">
    <source>
        <dbReference type="EMBL" id="EHQ29571.1"/>
    </source>
</evidence>
<reference evidence="7" key="1">
    <citation type="submission" date="2011-09" db="EMBL/GenBank/DDBJ databases">
        <title>The permanent draft genome of Mucilaginibacter paludis DSM 18603.</title>
        <authorList>
            <consortium name="US DOE Joint Genome Institute (JGI-PGF)"/>
            <person name="Lucas S."/>
            <person name="Han J."/>
            <person name="Lapidus A."/>
            <person name="Bruce D."/>
            <person name="Goodwin L."/>
            <person name="Pitluck S."/>
            <person name="Peters L."/>
            <person name="Kyrpides N."/>
            <person name="Mavromatis K."/>
            <person name="Ivanova N."/>
            <person name="Mikhailova N."/>
            <person name="Held B."/>
            <person name="Detter J.C."/>
            <person name="Tapia R."/>
            <person name="Han C."/>
            <person name="Land M."/>
            <person name="Hauser L."/>
            <person name="Markowitz V."/>
            <person name="Cheng J.-F."/>
            <person name="Hugenholtz P."/>
            <person name="Woyke T."/>
            <person name="Wu D."/>
            <person name="Tindall B."/>
            <person name="Brambilla E."/>
            <person name="Klenk H.-P."/>
            <person name="Eisen J.A."/>
        </authorList>
    </citation>
    <scope>NUCLEOTIDE SEQUENCE [LARGE SCALE GENOMIC DNA]</scope>
    <source>
        <strain evidence="7">DSM 18603</strain>
    </source>
</reference>
<sequence>MVSTEFLYDNIPCGYLSFYNDGTIISINRTLLNWLRLEKEEVLYKQKFNNLLSVGSRLYYQMVIMPLLLREGSVNEINFDVLSQNGSFPVLCNAITTKSAGGNTDVINAILIKITDRKKLEAELMTAKKEAEEGKRRFETLCHMIPNIIWTALQDGTINFVNERFYQEFRLRAEKLNNFILLRLFHPLGRDKMIKRWEESLKFNTTFEVEIQIKAAGGAYYWYLIRAVPYKDISGRLTLWFGSCTNINEQKEKQLKTLDRLNDSLTEAGQIIKKQDQQLEEIGYSQSHLVRRPLANILGLVQIMETENLEDIQKIYFPMIKQSAEDLDEMINAIVIKSK</sequence>
<keyword evidence="8" id="KW-1185">Reference proteome</keyword>
<dbReference type="CDD" id="cd00130">
    <property type="entry name" value="PAS"/>
    <property type="match status" value="1"/>
</dbReference>
<proteinExistence type="predicted"/>
<dbReference type="Pfam" id="PF13426">
    <property type="entry name" value="PAS_9"/>
    <property type="match status" value="1"/>
</dbReference>
<dbReference type="InterPro" id="IPR000700">
    <property type="entry name" value="PAS-assoc_C"/>
</dbReference>
<dbReference type="InterPro" id="IPR000014">
    <property type="entry name" value="PAS"/>
</dbReference>
<accession>H1YAW2</accession>
<evidence type="ECO:0000313" key="8">
    <source>
        <dbReference type="Proteomes" id="UP000002774"/>
    </source>
</evidence>
<dbReference type="InterPro" id="IPR001610">
    <property type="entry name" value="PAC"/>
</dbReference>
<keyword evidence="3" id="KW-0597">Phosphoprotein</keyword>
<feature type="domain" description="PAC" evidence="6">
    <location>
        <begin position="207"/>
        <end position="259"/>
    </location>
</feature>
<dbReference type="EC" id="2.7.13.3" evidence="2"/>